<dbReference type="STRING" id="10195.A0A3M7RWW8"/>
<keyword evidence="1" id="KW-0378">Hydrolase</keyword>
<comment type="caution">
    <text evidence="3">The sequence shown here is derived from an EMBL/GenBank/DDBJ whole genome shotgun (WGS) entry which is preliminary data.</text>
</comment>
<dbReference type="PANTHER" id="PTHR12187">
    <property type="entry name" value="AGAP000124-PA"/>
    <property type="match status" value="1"/>
</dbReference>
<dbReference type="AlphaFoldDB" id="A0A3M7RWW8"/>
<organism evidence="3 4">
    <name type="scientific">Brachionus plicatilis</name>
    <name type="common">Marine rotifer</name>
    <name type="synonym">Brachionus muelleri</name>
    <dbReference type="NCBI Taxonomy" id="10195"/>
    <lineage>
        <taxon>Eukaryota</taxon>
        <taxon>Metazoa</taxon>
        <taxon>Spiralia</taxon>
        <taxon>Gnathifera</taxon>
        <taxon>Rotifera</taxon>
        <taxon>Eurotatoria</taxon>
        <taxon>Monogononta</taxon>
        <taxon>Pseudotrocha</taxon>
        <taxon>Ploima</taxon>
        <taxon>Brachionidae</taxon>
        <taxon>Brachionus</taxon>
    </lineage>
</organism>
<evidence type="ECO:0000256" key="2">
    <source>
        <dbReference type="ARBA" id="ARBA00023098"/>
    </source>
</evidence>
<gene>
    <name evidence="3" type="ORF">BpHYR1_020857</name>
</gene>
<dbReference type="EMBL" id="REGN01002449">
    <property type="protein sequence ID" value="RNA28006.1"/>
    <property type="molecule type" value="Genomic_DNA"/>
</dbReference>
<keyword evidence="4" id="KW-1185">Reference proteome</keyword>
<evidence type="ECO:0000256" key="1">
    <source>
        <dbReference type="ARBA" id="ARBA00022801"/>
    </source>
</evidence>
<accession>A0A3M7RWW8</accession>
<protein>
    <submittedName>
        <fullName evidence="3">Type I inositol 3-4-bisphosphate 4-phosphatase isoform X5</fullName>
    </submittedName>
</protein>
<sequence length="606" mass="70871">MLNLMIHFKRNSWIMFFNDAAEITHKLDSVLTKNPKNSAYVNKSLEQNLAKLENKLKDFQSIFEYYLKTTNTFSRNETMKVKKSTLKTVENLKFIPVNLHLEQFLVETNQSLVFDNNSLKELACYDFTSVGAFTTVHTCKSVYFKSIEALIYNDKPFDFDEPDQLNKTKLIDSEIFLLFYSLKILSTLGIQLIELKDHTFHKKSDKLLKEIKILKSNIENIYEIIIDSFSHYANKYAELVKVDLKQIFFNLKEKLSYYKTKFKAFCIELDTLAVNNEYYRFDDLLCLIMVTLVEFYNTIMTDAMTDKFSFINQCATFSQAMTTLISTIDLKYNKNPNYTDLYIKNLLEFHRKNGILIQLESMLSCFSNEYAMIYEHHQALQNFHQVFIHLPTNYVSLVQSTSDYFNINIEKDGFHVYMYSAAESKPIRVYPILVNVGINEASVTSNLLGNNYLQKFVNSQSVSKLSKYFQHAKSDLKDNERILENILYQLSTKKSLYEDSRPVELLHKVAEVTRLMYGFRVTNCKSGKDRTGVGVSLEQCLLLVRNHNLENSMTQYVLDDFRRNGTRMDILKKNVGNAKYAFSKIRYFLLPQMYRPPIELCDDLDT</sequence>
<dbReference type="PANTHER" id="PTHR12187:SF11">
    <property type="entry name" value="PHOSPHATIDYLINOSITOL-3,4-BISPHOSPHATE 4-PHOSPHATASE"/>
    <property type="match status" value="1"/>
</dbReference>
<dbReference type="GO" id="GO:0016316">
    <property type="term" value="F:phosphatidylinositol-3,4-bisphosphate 4-phosphatase activity"/>
    <property type="evidence" value="ECO:0007669"/>
    <property type="project" value="InterPro"/>
</dbReference>
<evidence type="ECO:0000313" key="3">
    <source>
        <dbReference type="EMBL" id="RNA28006.1"/>
    </source>
</evidence>
<reference evidence="3 4" key="1">
    <citation type="journal article" date="2018" name="Sci. Rep.">
        <title>Genomic signatures of local adaptation to the degree of environmental predictability in rotifers.</title>
        <authorList>
            <person name="Franch-Gras L."/>
            <person name="Hahn C."/>
            <person name="Garcia-Roger E.M."/>
            <person name="Carmona M.J."/>
            <person name="Serra M."/>
            <person name="Gomez A."/>
        </authorList>
    </citation>
    <scope>NUCLEOTIDE SEQUENCE [LARGE SCALE GENOMIC DNA]</scope>
    <source>
        <strain evidence="3">HYR1</strain>
    </source>
</reference>
<dbReference type="InterPro" id="IPR039034">
    <property type="entry name" value="INPP4"/>
</dbReference>
<name>A0A3M7RWW8_BRAPC</name>
<dbReference type="GO" id="GO:0005737">
    <property type="term" value="C:cytoplasm"/>
    <property type="evidence" value="ECO:0007669"/>
    <property type="project" value="TreeGrafter"/>
</dbReference>
<dbReference type="Proteomes" id="UP000276133">
    <property type="component" value="Unassembled WGS sequence"/>
</dbReference>
<keyword evidence="2" id="KW-0443">Lipid metabolism</keyword>
<evidence type="ECO:0000313" key="4">
    <source>
        <dbReference type="Proteomes" id="UP000276133"/>
    </source>
</evidence>
<proteinExistence type="predicted"/>
<dbReference type="OrthoDB" id="159395at2759"/>